<evidence type="ECO:0000256" key="2">
    <source>
        <dbReference type="SAM" id="SignalP"/>
    </source>
</evidence>
<feature type="domain" description="CusB-like beta-barrel" evidence="3">
    <location>
        <begin position="189"/>
        <end position="260"/>
    </location>
</feature>
<evidence type="ECO:0000313" key="5">
    <source>
        <dbReference type="Proteomes" id="UP000823637"/>
    </source>
</evidence>
<dbReference type="AlphaFoldDB" id="A0A9D9EG01"/>
<feature type="signal peptide" evidence="2">
    <location>
        <begin position="1"/>
        <end position="18"/>
    </location>
</feature>
<evidence type="ECO:0000313" key="4">
    <source>
        <dbReference type="EMBL" id="MBO8446273.1"/>
    </source>
</evidence>
<dbReference type="GO" id="GO:1990281">
    <property type="term" value="C:efflux pump complex"/>
    <property type="evidence" value="ECO:0007669"/>
    <property type="project" value="TreeGrafter"/>
</dbReference>
<dbReference type="Gene3D" id="2.40.50.100">
    <property type="match status" value="1"/>
</dbReference>
<protein>
    <submittedName>
        <fullName evidence="4">Efflux RND transporter periplasmic adaptor subunit</fullName>
    </submittedName>
</protein>
<dbReference type="Pfam" id="PF25954">
    <property type="entry name" value="Beta-barrel_RND_2"/>
    <property type="match status" value="1"/>
</dbReference>
<organism evidence="4 5">
    <name type="scientific">Candidatus Enterocola intestinipullorum</name>
    <dbReference type="NCBI Taxonomy" id="2840783"/>
    <lineage>
        <taxon>Bacteria</taxon>
        <taxon>Pseudomonadati</taxon>
        <taxon>Bacteroidota</taxon>
        <taxon>Bacteroidia</taxon>
        <taxon>Bacteroidales</taxon>
        <taxon>Candidatus Enterocola</taxon>
    </lineage>
</organism>
<feature type="chain" id="PRO_5038825638" evidence="2">
    <location>
        <begin position="19"/>
        <end position="344"/>
    </location>
</feature>
<sequence length="344" mass="38784">MKNLLKISSLLALPLCFAACGNREQETAKEETRVEKVRTQIVQKEAVERTISLTGNLEGYEMMDIAPSLTGIIEHIYVEEGDRVNKGDDLLRMDQTTYRTTQQAYDNLKVEMARMDALKEAGSISQQTYDQTKLSYDQTAENLKFYKENTYVKAQFHGVISAKNYEDGELYGGTSPVLSLVQIDKLKLYVNVPEQYFARVKKGMELDIYSEIYPDKKFGGKVEIVFPTIDQASHTFKVKVAIPNAGELLRPGMYVRTDLKLGKEEIKTVPYQSVLKLIGSNDRYVYINVADTAKRVSVKMGERYGANVEILDDELKVGDEIITTGQARVVEGVKLEVITDNNAE</sequence>
<evidence type="ECO:0000259" key="3">
    <source>
        <dbReference type="Pfam" id="PF25954"/>
    </source>
</evidence>
<dbReference type="Gene3D" id="2.40.420.20">
    <property type="match status" value="1"/>
</dbReference>
<dbReference type="InterPro" id="IPR058792">
    <property type="entry name" value="Beta-barrel_RND_2"/>
</dbReference>
<comment type="caution">
    <text evidence="4">The sequence shown here is derived from an EMBL/GenBank/DDBJ whole genome shotgun (WGS) entry which is preliminary data.</text>
</comment>
<dbReference type="SUPFAM" id="SSF111369">
    <property type="entry name" value="HlyD-like secretion proteins"/>
    <property type="match status" value="1"/>
</dbReference>
<name>A0A9D9EG01_9BACT</name>
<keyword evidence="2" id="KW-0732">Signal</keyword>
<dbReference type="PANTHER" id="PTHR30469">
    <property type="entry name" value="MULTIDRUG RESISTANCE PROTEIN MDTA"/>
    <property type="match status" value="1"/>
</dbReference>
<reference evidence="4" key="1">
    <citation type="submission" date="2020-10" db="EMBL/GenBank/DDBJ databases">
        <authorList>
            <person name="Gilroy R."/>
        </authorList>
    </citation>
    <scope>NUCLEOTIDE SEQUENCE</scope>
    <source>
        <strain evidence="4">D3-1215</strain>
    </source>
</reference>
<dbReference type="InterPro" id="IPR006143">
    <property type="entry name" value="RND_pump_MFP"/>
</dbReference>
<dbReference type="NCBIfam" id="TIGR01730">
    <property type="entry name" value="RND_mfp"/>
    <property type="match status" value="1"/>
</dbReference>
<proteinExistence type="inferred from homology"/>
<dbReference type="GO" id="GO:0015562">
    <property type="term" value="F:efflux transmembrane transporter activity"/>
    <property type="evidence" value="ECO:0007669"/>
    <property type="project" value="TreeGrafter"/>
</dbReference>
<dbReference type="EMBL" id="JADIMR010000010">
    <property type="protein sequence ID" value="MBO8446273.1"/>
    <property type="molecule type" value="Genomic_DNA"/>
</dbReference>
<dbReference type="Gene3D" id="2.40.30.170">
    <property type="match status" value="1"/>
</dbReference>
<gene>
    <name evidence="4" type="ORF">IAC32_00800</name>
</gene>
<evidence type="ECO:0000256" key="1">
    <source>
        <dbReference type="ARBA" id="ARBA00009477"/>
    </source>
</evidence>
<accession>A0A9D9EG01</accession>
<comment type="similarity">
    <text evidence="1">Belongs to the membrane fusion protein (MFP) (TC 8.A.1) family.</text>
</comment>
<reference evidence="4" key="2">
    <citation type="journal article" date="2021" name="PeerJ">
        <title>Extensive microbial diversity within the chicken gut microbiome revealed by metagenomics and culture.</title>
        <authorList>
            <person name="Gilroy R."/>
            <person name="Ravi A."/>
            <person name="Getino M."/>
            <person name="Pursley I."/>
            <person name="Horton D.L."/>
            <person name="Alikhan N.F."/>
            <person name="Baker D."/>
            <person name="Gharbi K."/>
            <person name="Hall N."/>
            <person name="Watson M."/>
            <person name="Adriaenssens E.M."/>
            <person name="Foster-Nyarko E."/>
            <person name="Jarju S."/>
            <person name="Secka A."/>
            <person name="Antonio M."/>
            <person name="Oren A."/>
            <person name="Chaudhuri R.R."/>
            <person name="La Ragione R."/>
            <person name="Hildebrand F."/>
            <person name="Pallen M.J."/>
        </authorList>
    </citation>
    <scope>NUCLEOTIDE SEQUENCE</scope>
    <source>
        <strain evidence="4">D3-1215</strain>
    </source>
</reference>
<dbReference type="Proteomes" id="UP000823637">
    <property type="component" value="Unassembled WGS sequence"/>
</dbReference>
<dbReference type="FunFam" id="2.40.30.170:FF:000010">
    <property type="entry name" value="Efflux RND transporter periplasmic adaptor subunit"/>
    <property type="match status" value="1"/>
</dbReference>
<dbReference type="PANTHER" id="PTHR30469:SF15">
    <property type="entry name" value="HLYD FAMILY OF SECRETION PROTEINS"/>
    <property type="match status" value="1"/>
</dbReference>